<protein>
    <submittedName>
        <fullName evidence="1">Uncharacterized protein</fullName>
    </submittedName>
</protein>
<feature type="non-terminal residue" evidence="1">
    <location>
        <position position="1"/>
    </location>
</feature>
<dbReference type="AlphaFoldDB" id="A0A392S6S7"/>
<reference evidence="1 2" key="1">
    <citation type="journal article" date="2018" name="Front. Plant Sci.">
        <title>Red Clover (Trifolium pratense) and Zigzag Clover (T. medium) - A Picture of Genomic Similarities and Differences.</title>
        <authorList>
            <person name="Dluhosova J."/>
            <person name="Istvanek J."/>
            <person name="Nedelnik J."/>
            <person name="Repkova J."/>
        </authorList>
    </citation>
    <scope>NUCLEOTIDE SEQUENCE [LARGE SCALE GENOMIC DNA]</scope>
    <source>
        <strain evidence="2">cv. 10/8</strain>
        <tissue evidence="1">Leaf</tissue>
    </source>
</reference>
<dbReference type="EMBL" id="LXQA010323315">
    <property type="protein sequence ID" value="MCI43894.1"/>
    <property type="molecule type" value="Genomic_DNA"/>
</dbReference>
<accession>A0A392S6S7</accession>
<comment type="caution">
    <text evidence="1">The sequence shown here is derived from an EMBL/GenBank/DDBJ whole genome shotgun (WGS) entry which is preliminary data.</text>
</comment>
<evidence type="ECO:0000313" key="2">
    <source>
        <dbReference type="Proteomes" id="UP000265520"/>
    </source>
</evidence>
<proteinExistence type="predicted"/>
<sequence>RCIKTSPRGFYVPVQGSHLPLVGVVLHLQMGSRGDGDHVCDGPKGDDEVDISRGLCRRLVESLEIGAHVRCQEGLVELQGLE</sequence>
<name>A0A392S6S7_9FABA</name>
<dbReference type="Proteomes" id="UP000265520">
    <property type="component" value="Unassembled WGS sequence"/>
</dbReference>
<evidence type="ECO:0000313" key="1">
    <source>
        <dbReference type="EMBL" id="MCI43894.1"/>
    </source>
</evidence>
<keyword evidence="2" id="KW-1185">Reference proteome</keyword>
<organism evidence="1 2">
    <name type="scientific">Trifolium medium</name>
    <dbReference type="NCBI Taxonomy" id="97028"/>
    <lineage>
        <taxon>Eukaryota</taxon>
        <taxon>Viridiplantae</taxon>
        <taxon>Streptophyta</taxon>
        <taxon>Embryophyta</taxon>
        <taxon>Tracheophyta</taxon>
        <taxon>Spermatophyta</taxon>
        <taxon>Magnoliopsida</taxon>
        <taxon>eudicotyledons</taxon>
        <taxon>Gunneridae</taxon>
        <taxon>Pentapetalae</taxon>
        <taxon>rosids</taxon>
        <taxon>fabids</taxon>
        <taxon>Fabales</taxon>
        <taxon>Fabaceae</taxon>
        <taxon>Papilionoideae</taxon>
        <taxon>50 kb inversion clade</taxon>
        <taxon>NPAAA clade</taxon>
        <taxon>Hologalegina</taxon>
        <taxon>IRL clade</taxon>
        <taxon>Trifolieae</taxon>
        <taxon>Trifolium</taxon>
    </lineage>
</organism>